<dbReference type="AlphaFoldDB" id="A0A4Q0M3Y8"/>
<name>A0A4Q0M3Y8_9SPHI</name>
<gene>
    <name evidence="2" type="ORF">EKH83_18835</name>
</gene>
<dbReference type="Proteomes" id="UP000290848">
    <property type="component" value="Unassembled WGS sequence"/>
</dbReference>
<reference evidence="2 3" key="1">
    <citation type="submission" date="2018-12" db="EMBL/GenBank/DDBJ databases">
        <title>The Draft Genome Sequence of the Soil Bacterium Pedobacter tournemirensis R1.</title>
        <authorList>
            <person name="He J."/>
        </authorList>
    </citation>
    <scope>NUCLEOTIDE SEQUENCE [LARGE SCALE GENOMIC DNA]</scope>
    <source>
        <strain evidence="2 3">R1</strain>
    </source>
</reference>
<organism evidence="2 3">
    <name type="scientific">Arcticibacter tournemirensis</name>
    <dbReference type="NCBI Taxonomy" id="699437"/>
    <lineage>
        <taxon>Bacteria</taxon>
        <taxon>Pseudomonadati</taxon>
        <taxon>Bacteroidota</taxon>
        <taxon>Sphingobacteriia</taxon>
        <taxon>Sphingobacteriales</taxon>
        <taxon>Sphingobacteriaceae</taxon>
        <taxon>Arcticibacter</taxon>
    </lineage>
</organism>
<accession>A0A4Q0M3Y8</accession>
<evidence type="ECO:0000313" key="3">
    <source>
        <dbReference type="Proteomes" id="UP000290848"/>
    </source>
</evidence>
<dbReference type="EMBL" id="RXOC01000016">
    <property type="protein sequence ID" value="RXF67641.1"/>
    <property type="molecule type" value="Genomic_DNA"/>
</dbReference>
<evidence type="ECO:0000313" key="2">
    <source>
        <dbReference type="EMBL" id="RXF67641.1"/>
    </source>
</evidence>
<evidence type="ECO:0000256" key="1">
    <source>
        <dbReference type="SAM" id="MobiDB-lite"/>
    </source>
</evidence>
<protein>
    <submittedName>
        <fullName evidence="2">Uncharacterized protein</fullName>
    </submittedName>
</protein>
<dbReference type="RefSeq" id="WP_128771012.1">
    <property type="nucleotide sequence ID" value="NZ_RXOC01000016.1"/>
</dbReference>
<proteinExistence type="predicted"/>
<feature type="region of interest" description="Disordered" evidence="1">
    <location>
        <begin position="294"/>
        <end position="322"/>
    </location>
</feature>
<sequence>MAVIDSKGGIHGTAGSVVYRSYRGMNIVQGRPRRFKQTQASQEAAGEFGLISQASKILREAFRPFYHHFYDGGMVNRMTAAVSRAIRGSRSRERGDRDLHDGELSFLEGLEFNEDSKFLQALQIRPQVRRNEKGQVTISLPEIDPRRDFVTPFKGHYRVTGYRLSFVLVGFNFREEFYEYIGEKKICMESSGLNAASQLVFEQEVPKGCLLLVLGMLECTAANIYTYEQEPLNSKDFNPVSLIAAFQSEDEAEAGYGESRAILHHEEATASGVAPRIQIMAGYRGNGFLSSMRKQRAAPAGQRKSIEAEESPGLSDLERRQLQQEKEQIVKEKLRQIREESAIAKETAIDTGKLMGKRVKF</sequence>
<comment type="caution">
    <text evidence="2">The sequence shown here is derived from an EMBL/GenBank/DDBJ whole genome shotgun (WGS) entry which is preliminary data.</text>
</comment>